<organism evidence="1">
    <name type="scientific">Dichomitus squalens</name>
    <dbReference type="NCBI Taxonomy" id="114155"/>
    <lineage>
        <taxon>Eukaryota</taxon>
        <taxon>Fungi</taxon>
        <taxon>Dikarya</taxon>
        <taxon>Basidiomycota</taxon>
        <taxon>Agaricomycotina</taxon>
        <taxon>Agaricomycetes</taxon>
        <taxon>Polyporales</taxon>
        <taxon>Polyporaceae</taxon>
        <taxon>Dichomitus</taxon>
    </lineage>
</organism>
<name>A0A4V2JYP5_9APHY</name>
<evidence type="ECO:0000313" key="1">
    <source>
        <dbReference type="EMBL" id="TBU21923.1"/>
    </source>
</evidence>
<protein>
    <submittedName>
        <fullName evidence="1">Uncharacterized protein</fullName>
    </submittedName>
</protein>
<accession>A0A4V2JYP5</accession>
<proteinExistence type="predicted"/>
<sequence length="101" mass="10971">MDPDNGRESAYTSRLCKAFRCITAASSALLTNISPISLPNVLLILLHPPFRLGPLCLLQRCIQSDGVVAVDDRDSIHSKTDQMPHAPEHGHAAIVSVCPVW</sequence>
<dbReference type="AlphaFoldDB" id="A0A4V2JYP5"/>
<dbReference type="EMBL" id="ML143567">
    <property type="protein sequence ID" value="TBU21923.1"/>
    <property type="molecule type" value="Genomic_DNA"/>
</dbReference>
<reference evidence="1" key="1">
    <citation type="submission" date="2019-01" db="EMBL/GenBank/DDBJ databases">
        <title>Draft genome sequences of three monokaryotic isolates of the white-rot basidiomycete fungus Dichomitus squalens.</title>
        <authorList>
            <consortium name="DOE Joint Genome Institute"/>
            <person name="Lopez S.C."/>
            <person name="Andreopoulos B."/>
            <person name="Pangilinan J."/>
            <person name="Lipzen A."/>
            <person name="Riley R."/>
            <person name="Ahrendt S."/>
            <person name="Ng V."/>
            <person name="Barry K."/>
            <person name="Daum C."/>
            <person name="Grigoriev I.V."/>
            <person name="Hilden K.S."/>
            <person name="Makela M.R."/>
            <person name="de Vries R.P."/>
        </authorList>
    </citation>
    <scope>NUCLEOTIDE SEQUENCE [LARGE SCALE GENOMIC DNA]</scope>
    <source>
        <strain evidence="1">OM18370.1</strain>
    </source>
</reference>
<gene>
    <name evidence="1" type="ORF">BD311DRAFT_771326</name>
</gene>
<dbReference type="Proteomes" id="UP000292957">
    <property type="component" value="Unassembled WGS sequence"/>
</dbReference>